<comment type="caution">
    <text evidence="10">The sequence shown here is derived from an EMBL/GenBank/DDBJ whole genome shotgun (WGS) entry which is preliminary data.</text>
</comment>
<keyword evidence="5 6" id="KW-0411">Iron-sulfur</keyword>
<dbReference type="SFLD" id="SFLDS00029">
    <property type="entry name" value="Radical_SAM"/>
    <property type="match status" value="1"/>
</dbReference>
<evidence type="ECO:0000313" key="11">
    <source>
        <dbReference type="Proteomes" id="UP000267019"/>
    </source>
</evidence>
<dbReference type="GO" id="GO:0051539">
    <property type="term" value="F:4 iron, 4 sulfur cluster binding"/>
    <property type="evidence" value="ECO:0007669"/>
    <property type="project" value="UniProtKB-KW"/>
</dbReference>
<dbReference type="PANTHER" id="PTHR43076:SF7">
    <property type="entry name" value="AMINODEOXYFUTALOSINE SYNTHASE"/>
    <property type="match status" value="1"/>
</dbReference>
<dbReference type="InterPro" id="IPR058240">
    <property type="entry name" value="rSAM_sf"/>
</dbReference>
<feature type="binding site" evidence="8">
    <location>
        <position position="72"/>
    </location>
    <ligand>
        <name>S-adenosyl-L-methionine</name>
        <dbReference type="ChEBI" id="CHEBI:59789"/>
    </ligand>
</feature>
<evidence type="ECO:0000256" key="2">
    <source>
        <dbReference type="ARBA" id="ARBA00022691"/>
    </source>
</evidence>
<name>A0A660L0B8_9BACL</name>
<sequence>MLTSELLPIWEKVERGKRLGFADGLTLLTTPDLLGLGFMADRVRRRLHGDRAYFIVNAHLNHTNVCALNCKFCAFAVKPGHPRAYTLSLEEIAEKLRPLQGRGIREVHITGGINPKLSFSYYTDMLRLVKEILPDVHVQAFTAVEIDYMSRLFRMDVSEVLARLREAGLGSLLGGGAEVFDPEVRLAIAGHKTDAERWLEIHRIAHGMGIRSNASILYGTIERPEHVVDHLLRLRELQDETGGFDAFFGFAFHPENTPLARERAFPRETSGMYDLRILATARLLLDNFAHIRVLWMMTGLKLAQVALYFGADDIDGTVIEEHIIHDAGSEAPQGLTKEELIALLREAGRIPVERDTLYRPVAVYA</sequence>
<dbReference type="InterPro" id="IPR020050">
    <property type="entry name" value="FO_synthase_su2"/>
</dbReference>
<dbReference type="PROSITE" id="PS51918">
    <property type="entry name" value="RADICAL_SAM"/>
    <property type="match status" value="1"/>
</dbReference>
<evidence type="ECO:0000259" key="9">
    <source>
        <dbReference type="PROSITE" id="PS51918"/>
    </source>
</evidence>
<feature type="binding site" evidence="6 7">
    <location>
        <position position="73"/>
    </location>
    <ligand>
        <name>[4Fe-4S] cluster</name>
        <dbReference type="ChEBI" id="CHEBI:49883"/>
        <note>4Fe-4S-S-AdoMet</note>
    </ligand>
</feature>
<accession>A0A660L0B8</accession>
<comment type="similarity">
    <text evidence="6">Belongs to the radical SAM superfamily. MqnE family.</text>
</comment>
<organism evidence="10 11">
    <name type="scientific">Brockia lithotrophica</name>
    <dbReference type="NCBI Taxonomy" id="933949"/>
    <lineage>
        <taxon>Bacteria</taxon>
        <taxon>Bacillati</taxon>
        <taxon>Bacillota</taxon>
        <taxon>Bacilli</taxon>
        <taxon>Bacillales</taxon>
        <taxon>Bacillales Family X. Incertae Sedis</taxon>
        <taxon>Brockia</taxon>
    </lineage>
</organism>
<comment type="function">
    <text evidence="6">Radical SAM enzyme that catalyzes the addition of the adenosyl radical to the double bond of 3-[(1-carboxyvinyl)oxy]benzoate, leading to aminodeoxyfutalosine (AFL), a key intermediate in the formation of menaquinone (MK, vitamin K2) from chorismate.</text>
</comment>
<evidence type="ECO:0000256" key="6">
    <source>
        <dbReference type="HAMAP-Rule" id="MF_00993"/>
    </source>
</evidence>
<evidence type="ECO:0000256" key="4">
    <source>
        <dbReference type="ARBA" id="ARBA00023004"/>
    </source>
</evidence>
<dbReference type="EC" id="2.5.1.120" evidence="6"/>
<comment type="catalytic activity">
    <reaction evidence="6">
        <text>3-[(1-carboxyvinyl)-oxy]benzoate + S-adenosyl-L-methionine + H2O = 6-amino-6-deoxyfutalosine + hydrogencarbonate + L-methionine + H(+)</text>
        <dbReference type="Rhea" id="RHEA:33075"/>
        <dbReference type="ChEBI" id="CHEBI:15377"/>
        <dbReference type="ChEBI" id="CHEBI:15378"/>
        <dbReference type="ChEBI" id="CHEBI:17544"/>
        <dbReference type="ChEBI" id="CHEBI:57844"/>
        <dbReference type="ChEBI" id="CHEBI:59789"/>
        <dbReference type="ChEBI" id="CHEBI:64286"/>
        <dbReference type="ChEBI" id="CHEBI:76981"/>
        <dbReference type="EC" id="2.5.1.120"/>
    </reaction>
</comment>
<dbReference type="NCBIfam" id="TIGR00423">
    <property type="entry name" value="CofH family radical SAM protein"/>
    <property type="match status" value="1"/>
</dbReference>
<evidence type="ECO:0000256" key="8">
    <source>
        <dbReference type="PIRSR" id="PIRSR004762-2"/>
    </source>
</evidence>
<dbReference type="HAMAP" id="MF_00993">
    <property type="entry name" value="MqnE"/>
    <property type="match status" value="1"/>
</dbReference>
<dbReference type="Pfam" id="PF04055">
    <property type="entry name" value="Radical_SAM"/>
    <property type="match status" value="1"/>
</dbReference>
<dbReference type="GO" id="GO:0009234">
    <property type="term" value="P:menaquinone biosynthetic process"/>
    <property type="evidence" value="ECO:0007669"/>
    <property type="project" value="UniProtKB-UniRule"/>
</dbReference>
<keyword evidence="2 6" id="KW-0949">S-adenosyl-L-methionine</keyword>
<dbReference type="InterPro" id="IPR007197">
    <property type="entry name" value="rSAM"/>
</dbReference>
<keyword evidence="11" id="KW-1185">Reference proteome</keyword>
<dbReference type="InterPro" id="IPR013785">
    <property type="entry name" value="Aldolase_TIM"/>
</dbReference>
<dbReference type="PANTHER" id="PTHR43076">
    <property type="entry name" value="FO SYNTHASE (COFH)"/>
    <property type="match status" value="1"/>
</dbReference>
<dbReference type="RefSeq" id="WP_121444432.1">
    <property type="nucleotide sequence ID" value="NZ_RBIJ01000003.1"/>
</dbReference>
<keyword evidence="1 6" id="KW-0004">4Fe-4S</keyword>
<dbReference type="InterPro" id="IPR045567">
    <property type="entry name" value="CofH/MnqC-like_C"/>
</dbReference>
<evidence type="ECO:0000256" key="7">
    <source>
        <dbReference type="PIRSR" id="PIRSR004762-1"/>
    </source>
</evidence>
<feature type="domain" description="Radical SAM core" evidence="9">
    <location>
        <begin position="52"/>
        <end position="289"/>
    </location>
</feature>
<protein>
    <recommendedName>
        <fullName evidence="6">Aminodeoxyfutalosine synthase</fullName>
        <shortName evidence="6">AFL synthase</shortName>
        <shortName evidence="6">Aminofutalosine synthase</shortName>
        <ecNumber evidence="6">2.5.1.120</ecNumber>
    </recommendedName>
    <alternativeName>
        <fullName evidence="6">Menaquinone biosynthetic enzyme MqnE</fullName>
    </alternativeName>
</protein>
<keyword evidence="6" id="KW-0808">Transferase</keyword>
<comment type="pathway">
    <text evidence="6">Quinol/quinone metabolism; menaquinone biosynthesis.</text>
</comment>
<feature type="binding site" evidence="6 7">
    <location>
        <position position="70"/>
    </location>
    <ligand>
        <name>[4Fe-4S] cluster</name>
        <dbReference type="ChEBI" id="CHEBI:49883"/>
        <note>4Fe-4S-S-AdoMet</note>
    </ligand>
</feature>
<dbReference type="EMBL" id="RBIJ01000003">
    <property type="protein sequence ID" value="RKQ84690.1"/>
    <property type="molecule type" value="Genomic_DNA"/>
</dbReference>
<dbReference type="Gene3D" id="3.20.20.70">
    <property type="entry name" value="Aldolase class I"/>
    <property type="match status" value="1"/>
</dbReference>
<dbReference type="GO" id="GO:0044689">
    <property type="term" value="F:7,8-didemethyl-8-hydroxy-5-deazariboflavin synthase activity"/>
    <property type="evidence" value="ECO:0007669"/>
    <property type="project" value="TreeGrafter"/>
</dbReference>
<gene>
    <name evidence="6" type="primary">mqnE</name>
    <name evidence="10" type="ORF">C7438_1179</name>
</gene>
<feature type="binding site" evidence="8">
    <location>
        <position position="178"/>
    </location>
    <ligand>
        <name>S-adenosyl-L-methionine</name>
        <dbReference type="ChEBI" id="CHEBI:59789"/>
    </ligand>
</feature>
<evidence type="ECO:0000313" key="10">
    <source>
        <dbReference type="EMBL" id="RKQ84690.1"/>
    </source>
</evidence>
<dbReference type="GO" id="GO:0102573">
    <property type="term" value="F:aminodeoxyfutalosine synthase activity"/>
    <property type="evidence" value="ECO:0007669"/>
    <property type="project" value="UniProtKB-EC"/>
</dbReference>
<dbReference type="InterPro" id="IPR022432">
    <property type="entry name" value="MqnE"/>
</dbReference>
<keyword evidence="3 6" id="KW-0479">Metal-binding</keyword>
<dbReference type="InterPro" id="IPR006638">
    <property type="entry name" value="Elp3/MiaA/NifB-like_rSAM"/>
</dbReference>
<dbReference type="NCBIfam" id="TIGR03700">
    <property type="entry name" value="mena_SCO4494"/>
    <property type="match status" value="1"/>
</dbReference>
<keyword evidence="4 6" id="KW-0408">Iron</keyword>
<dbReference type="Pfam" id="PF19288">
    <property type="entry name" value="CofH_C"/>
    <property type="match status" value="1"/>
</dbReference>
<dbReference type="PIRSF" id="PIRSF004762">
    <property type="entry name" value="CHP00423"/>
    <property type="match status" value="1"/>
</dbReference>
<dbReference type="InterPro" id="IPR034405">
    <property type="entry name" value="F420"/>
</dbReference>
<dbReference type="UniPathway" id="UPA00079"/>
<keyword evidence="6" id="KW-0474">Menaquinone biosynthesis</keyword>
<dbReference type="AlphaFoldDB" id="A0A660L0B8"/>
<reference evidence="10 11" key="1">
    <citation type="submission" date="2018-10" db="EMBL/GenBank/DDBJ databases">
        <title>Genomic Encyclopedia of Type Strains, Phase IV (KMG-IV): sequencing the most valuable type-strain genomes for metagenomic binning, comparative biology and taxonomic classification.</title>
        <authorList>
            <person name="Goeker M."/>
        </authorList>
    </citation>
    <scope>NUCLEOTIDE SEQUENCE [LARGE SCALE GENOMIC DNA]</scope>
    <source>
        <strain evidence="10 11">DSM 22653</strain>
    </source>
</reference>
<evidence type="ECO:0000256" key="1">
    <source>
        <dbReference type="ARBA" id="ARBA00022485"/>
    </source>
</evidence>
<dbReference type="SMART" id="SM00729">
    <property type="entry name" value="Elp3"/>
    <property type="match status" value="1"/>
</dbReference>
<feature type="binding site" evidence="6 7">
    <location>
        <position position="66"/>
    </location>
    <ligand>
        <name>[4Fe-4S] cluster</name>
        <dbReference type="ChEBI" id="CHEBI:49883"/>
        <note>4Fe-4S-S-AdoMet</note>
    </ligand>
</feature>
<comment type="cofactor">
    <cofactor evidence="6 7">
        <name>[4Fe-4S] cluster</name>
        <dbReference type="ChEBI" id="CHEBI:49883"/>
    </cofactor>
    <text evidence="6 7">Binds 1 [4Fe-4S] cluster. The cluster is coordinated with 3 cysteines and an exchangeable S-adenosyl-L-methionine.</text>
</comment>
<dbReference type="GO" id="GO:0005506">
    <property type="term" value="F:iron ion binding"/>
    <property type="evidence" value="ECO:0007669"/>
    <property type="project" value="UniProtKB-UniRule"/>
</dbReference>
<dbReference type="SFLD" id="SFLDG01389">
    <property type="entry name" value="menaquinone_synthsis_involved"/>
    <property type="match status" value="1"/>
</dbReference>
<dbReference type="CDD" id="cd01335">
    <property type="entry name" value="Radical_SAM"/>
    <property type="match status" value="1"/>
</dbReference>
<dbReference type="SFLD" id="SFLDG01064">
    <property type="entry name" value="F420__menaquinone_cofactor_bio"/>
    <property type="match status" value="1"/>
</dbReference>
<evidence type="ECO:0000256" key="3">
    <source>
        <dbReference type="ARBA" id="ARBA00022723"/>
    </source>
</evidence>
<dbReference type="Proteomes" id="UP000267019">
    <property type="component" value="Unassembled WGS sequence"/>
</dbReference>
<proteinExistence type="inferred from homology"/>
<dbReference type="SUPFAM" id="SSF102114">
    <property type="entry name" value="Radical SAM enzymes"/>
    <property type="match status" value="1"/>
</dbReference>
<dbReference type="SFLD" id="SFLDF00343">
    <property type="entry name" value="aminofutalosine_synthase_(mqnE"/>
    <property type="match status" value="1"/>
</dbReference>
<evidence type="ECO:0000256" key="5">
    <source>
        <dbReference type="ARBA" id="ARBA00023014"/>
    </source>
</evidence>
<dbReference type="SFLD" id="SFLDF00342">
    <property type="entry name" value="cyclic_dehypoxanthine_futalosi"/>
    <property type="match status" value="1"/>
</dbReference>
<dbReference type="OrthoDB" id="9802027at2"/>